<dbReference type="NCBIfam" id="TIGR00945">
    <property type="entry name" value="tatC"/>
    <property type="match status" value="1"/>
</dbReference>
<evidence type="ECO:0000313" key="7">
    <source>
        <dbReference type="EMBL" id="HJF33270.1"/>
    </source>
</evidence>
<keyword evidence="4 5" id="KW-0472">Membrane</keyword>
<dbReference type="PRINTS" id="PR01840">
    <property type="entry name" value="TATCFAMILY"/>
</dbReference>
<keyword evidence="3 5" id="KW-1133">Transmembrane helix</keyword>
<dbReference type="InterPro" id="IPR019820">
    <property type="entry name" value="Sec-indep_translocase_CS"/>
</dbReference>
<evidence type="ECO:0000256" key="2">
    <source>
        <dbReference type="ARBA" id="ARBA00022692"/>
    </source>
</evidence>
<reference evidence="7" key="2">
    <citation type="submission" date="2021-09" db="EMBL/GenBank/DDBJ databases">
        <authorList>
            <person name="Gilroy R."/>
        </authorList>
    </citation>
    <scope>NUCLEOTIDE SEQUENCE</scope>
    <source>
        <strain evidence="7">CHK171-7178</strain>
    </source>
</reference>
<proteinExistence type="inferred from homology"/>
<dbReference type="Proteomes" id="UP000698173">
    <property type="component" value="Unassembled WGS sequence"/>
</dbReference>
<feature type="transmembrane region" description="Helical" evidence="5">
    <location>
        <begin position="64"/>
        <end position="88"/>
    </location>
</feature>
<comment type="caution">
    <text evidence="7">The sequence shown here is derived from an EMBL/GenBank/DDBJ whole genome shotgun (WGS) entry which is preliminary data.</text>
</comment>
<evidence type="ECO:0000256" key="4">
    <source>
        <dbReference type="ARBA" id="ARBA00023136"/>
    </source>
</evidence>
<comment type="function">
    <text evidence="5">Part of the twin-arginine translocation (Tat) system that transports large folded proteins containing a characteristic twin-arginine motif in their signal peptide across membranes.</text>
</comment>
<organism evidence="7 8">
    <name type="scientific">Sporosarcina psychrophila</name>
    <name type="common">Bacillus psychrophilus</name>
    <dbReference type="NCBI Taxonomy" id="1476"/>
    <lineage>
        <taxon>Bacteria</taxon>
        <taxon>Bacillati</taxon>
        <taxon>Bacillota</taxon>
        <taxon>Bacilli</taxon>
        <taxon>Bacillales</taxon>
        <taxon>Caryophanaceae</taxon>
        <taxon>Sporosarcina</taxon>
    </lineage>
</organism>
<dbReference type="HAMAP" id="MF_00902">
    <property type="entry name" value="TatC"/>
    <property type="match status" value="1"/>
</dbReference>
<dbReference type="GO" id="GO:0033281">
    <property type="term" value="C:TAT protein transport complex"/>
    <property type="evidence" value="ECO:0007669"/>
    <property type="project" value="UniProtKB-UniRule"/>
</dbReference>
<dbReference type="Pfam" id="PF00902">
    <property type="entry name" value="TatC"/>
    <property type="match status" value="1"/>
</dbReference>
<comment type="subcellular location">
    <subcellularLocation>
        <location evidence="5">Cell membrane</location>
        <topology evidence="5">Multi-pass membrane protein</topology>
    </subcellularLocation>
    <subcellularLocation>
        <location evidence="1">Membrane</location>
        <topology evidence="1">Multi-pass membrane protein</topology>
    </subcellularLocation>
</comment>
<dbReference type="AlphaFoldDB" id="A0A921G152"/>
<name>A0A921G152_SPOPS</name>
<comment type="subunit">
    <text evidence="5">Forms a complex with TatA.</text>
</comment>
<dbReference type="GO" id="GO:0065002">
    <property type="term" value="P:intracellular protein transmembrane transport"/>
    <property type="evidence" value="ECO:0007669"/>
    <property type="project" value="TreeGrafter"/>
</dbReference>
<feature type="transmembrane region" description="Helical" evidence="5">
    <location>
        <begin position="215"/>
        <end position="234"/>
    </location>
</feature>
<evidence type="ECO:0000313" key="8">
    <source>
        <dbReference type="Proteomes" id="UP000698173"/>
    </source>
</evidence>
<feature type="coiled-coil region" evidence="6">
    <location>
        <begin position="237"/>
        <end position="266"/>
    </location>
</feature>
<sequence>MNDKNLTVIEHIDEIRKRLMVIVVFFAVGIVGAFFVAKPLIQFLQNDGEANNIALNAFNVLDPIMIYVKVIIFIAIIVISPVLMYQLWSFVSPGLHETERRATLNYIPFTFLLFVGGIAFSYFVLLPYVMQFMMNLSTELDITQTIGINEYFTFLFQLLIPFGIVFQLPVVLLFLTRLGILNPKTLVKIRKYAYFVLFVIAAFITPPDLLSHMFVTVPLFALYEISIFISRFGHRKYLKAEQQRQFEEAKAEQQRQIDEVNDQQQQ</sequence>
<feature type="transmembrane region" description="Helical" evidence="5">
    <location>
        <begin position="21"/>
        <end position="44"/>
    </location>
</feature>
<dbReference type="PROSITE" id="PS01218">
    <property type="entry name" value="TATC"/>
    <property type="match status" value="1"/>
</dbReference>
<dbReference type="PANTHER" id="PTHR30371">
    <property type="entry name" value="SEC-INDEPENDENT PROTEIN TRANSLOCASE PROTEIN TATC"/>
    <property type="match status" value="1"/>
</dbReference>
<feature type="transmembrane region" description="Helical" evidence="5">
    <location>
        <begin position="192"/>
        <end position="209"/>
    </location>
</feature>
<dbReference type="GO" id="GO:0009977">
    <property type="term" value="F:proton motive force dependent protein transmembrane transporter activity"/>
    <property type="evidence" value="ECO:0007669"/>
    <property type="project" value="TreeGrafter"/>
</dbReference>
<keyword evidence="5" id="KW-0653">Protein transport</keyword>
<keyword evidence="6" id="KW-0175">Coiled coil</keyword>
<keyword evidence="5" id="KW-0811">Translocation</keyword>
<reference evidence="7" key="1">
    <citation type="journal article" date="2021" name="PeerJ">
        <title>Extensive microbial diversity within the chicken gut microbiome revealed by metagenomics and culture.</title>
        <authorList>
            <person name="Gilroy R."/>
            <person name="Ravi A."/>
            <person name="Getino M."/>
            <person name="Pursley I."/>
            <person name="Horton D.L."/>
            <person name="Alikhan N.F."/>
            <person name="Baker D."/>
            <person name="Gharbi K."/>
            <person name="Hall N."/>
            <person name="Watson M."/>
            <person name="Adriaenssens E.M."/>
            <person name="Foster-Nyarko E."/>
            <person name="Jarju S."/>
            <person name="Secka A."/>
            <person name="Antonio M."/>
            <person name="Oren A."/>
            <person name="Chaudhuri R.R."/>
            <person name="La Ragione R."/>
            <person name="Hildebrand F."/>
            <person name="Pallen M.J."/>
        </authorList>
    </citation>
    <scope>NUCLEOTIDE SEQUENCE</scope>
    <source>
        <strain evidence="7">CHK171-7178</strain>
    </source>
</reference>
<keyword evidence="2 5" id="KW-0812">Transmembrane</keyword>
<keyword evidence="5" id="KW-0813">Transport</keyword>
<evidence type="ECO:0000256" key="3">
    <source>
        <dbReference type="ARBA" id="ARBA00022989"/>
    </source>
</evidence>
<evidence type="ECO:0000256" key="5">
    <source>
        <dbReference type="HAMAP-Rule" id="MF_00902"/>
    </source>
</evidence>
<dbReference type="InterPro" id="IPR002033">
    <property type="entry name" value="TatC"/>
</dbReference>
<keyword evidence="5" id="KW-1003">Cell membrane</keyword>
<feature type="transmembrane region" description="Helical" evidence="5">
    <location>
        <begin position="154"/>
        <end position="180"/>
    </location>
</feature>
<evidence type="ECO:0000256" key="6">
    <source>
        <dbReference type="SAM" id="Coils"/>
    </source>
</evidence>
<protein>
    <recommendedName>
        <fullName evidence="5">Sec-independent protein translocase protein TatC</fullName>
    </recommendedName>
</protein>
<feature type="transmembrane region" description="Helical" evidence="5">
    <location>
        <begin position="109"/>
        <end position="134"/>
    </location>
</feature>
<comment type="similarity">
    <text evidence="5">Belongs to the TatC family.</text>
</comment>
<accession>A0A921G152</accession>
<dbReference type="PANTHER" id="PTHR30371:SF0">
    <property type="entry name" value="SEC-INDEPENDENT PROTEIN TRANSLOCASE PROTEIN TATC, CHLOROPLASTIC-RELATED"/>
    <property type="match status" value="1"/>
</dbReference>
<dbReference type="EMBL" id="DYWT01000250">
    <property type="protein sequence ID" value="HJF33270.1"/>
    <property type="molecule type" value="Genomic_DNA"/>
</dbReference>
<dbReference type="GO" id="GO:0043953">
    <property type="term" value="P:protein transport by the Tat complex"/>
    <property type="evidence" value="ECO:0007669"/>
    <property type="project" value="UniProtKB-UniRule"/>
</dbReference>
<gene>
    <name evidence="5 7" type="primary">tatC</name>
    <name evidence="7" type="ORF">K8V56_16025</name>
</gene>
<evidence type="ECO:0000256" key="1">
    <source>
        <dbReference type="ARBA" id="ARBA00004141"/>
    </source>
</evidence>